<dbReference type="EMBL" id="NEXF01000021">
    <property type="protein sequence ID" value="PSO09133.1"/>
    <property type="molecule type" value="Genomic_DNA"/>
</dbReference>
<comment type="caution">
    <text evidence="1">The sequence shown here is derived from an EMBL/GenBank/DDBJ whole genome shotgun (WGS) entry which is preliminary data.</text>
</comment>
<accession>A0A2R6CE04</accession>
<gene>
    <name evidence="1" type="ORF">B9Q04_02025</name>
</gene>
<protein>
    <submittedName>
        <fullName evidence="1">Uncharacterized protein</fullName>
    </submittedName>
</protein>
<evidence type="ECO:0000313" key="2">
    <source>
        <dbReference type="Proteomes" id="UP000242015"/>
    </source>
</evidence>
<proteinExistence type="predicted"/>
<name>A0A2R6CE04_9ARCH</name>
<evidence type="ECO:0000313" key="1">
    <source>
        <dbReference type="EMBL" id="PSO09133.1"/>
    </source>
</evidence>
<sequence length="70" mass="7828">METCSSDESSLKDTEAFLYGSLIQSRREDHHSLELGRTSPVLREALKFSKKEDISPSWMVGATADHQSLS</sequence>
<dbReference type="AlphaFoldDB" id="A0A2R6CE04"/>
<organism evidence="1 2">
    <name type="scientific">Candidatus Marsarchaeota G2 archaeon BE_D</name>
    <dbReference type="NCBI Taxonomy" id="1978158"/>
    <lineage>
        <taxon>Archaea</taxon>
        <taxon>Candidatus Marsarchaeota</taxon>
        <taxon>Candidatus Marsarchaeota group 2</taxon>
    </lineage>
</organism>
<dbReference type="Proteomes" id="UP000242015">
    <property type="component" value="Unassembled WGS sequence"/>
</dbReference>
<reference evidence="1 2" key="1">
    <citation type="submission" date="2017-04" db="EMBL/GenBank/DDBJ databases">
        <title>Novel microbial lineages endemic to geothermal iron-oxide mats fill important gaps in the evolutionary history of Archaea.</title>
        <authorList>
            <person name="Jay Z.J."/>
            <person name="Beam J.P."/>
            <person name="Dlakic M."/>
            <person name="Rusch D.B."/>
            <person name="Kozubal M.A."/>
            <person name="Inskeep W.P."/>
        </authorList>
    </citation>
    <scope>NUCLEOTIDE SEQUENCE [LARGE SCALE GENOMIC DNA]</scope>
    <source>
        <strain evidence="1">BE_D</strain>
    </source>
</reference>